<dbReference type="CDD" id="cd01285">
    <property type="entry name" value="nucleoside_deaminase"/>
    <property type="match status" value="1"/>
</dbReference>
<dbReference type="Proteomes" id="UP000198707">
    <property type="component" value="Unassembled WGS sequence"/>
</dbReference>
<keyword evidence="2 6" id="KW-0479">Metal-binding</keyword>
<comment type="function">
    <text evidence="6">Catalyzes the deamination of adenosine to inosine at the wobble position 34 of tRNA(Arg2).</text>
</comment>
<dbReference type="PROSITE" id="PS51747">
    <property type="entry name" value="CYT_DCMP_DEAMINASES_2"/>
    <property type="match status" value="1"/>
</dbReference>
<comment type="similarity">
    <text evidence="6">Belongs to the cytidine and deoxycytidylate deaminase family.</text>
</comment>
<feature type="region of interest" description="Disordered" evidence="7">
    <location>
        <begin position="1"/>
        <end position="72"/>
    </location>
</feature>
<dbReference type="EMBL" id="FNYV01000013">
    <property type="protein sequence ID" value="SEK00201.1"/>
    <property type="molecule type" value="Genomic_DNA"/>
</dbReference>
<dbReference type="EC" id="3.5.4.33" evidence="6"/>
<name>A0A1H7DEG7_9ACTN</name>
<dbReference type="InterPro" id="IPR016193">
    <property type="entry name" value="Cytidine_deaminase-like"/>
</dbReference>
<evidence type="ECO:0000313" key="10">
    <source>
        <dbReference type="Proteomes" id="UP000198707"/>
    </source>
</evidence>
<dbReference type="Gene3D" id="3.40.140.10">
    <property type="entry name" value="Cytidine Deaminase, domain 2"/>
    <property type="match status" value="1"/>
</dbReference>
<feature type="region of interest" description="Disordered" evidence="7">
    <location>
        <begin position="87"/>
        <end position="117"/>
    </location>
</feature>
<evidence type="ECO:0000313" key="9">
    <source>
        <dbReference type="EMBL" id="SEK00201.1"/>
    </source>
</evidence>
<evidence type="ECO:0000256" key="3">
    <source>
        <dbReference type="ARBA" id="ARBA00022801"/>
    </source>
</evidence>
<comment type="subunit">
    <text evidence="6">Homodimer.</text>
</comment>
<sequence length="257" mass="25862">MRSEPADTASARGAGPLGGAGPVGGAEPADVTDPALGTVRPGQPTPGSLGRVGPGADEGLADPTGTGRRQRHELWMRRAIEVAVTGPDDAAPASAGGASDPAAGGPDLPGDVPVGAGGRDVAVGVGDPGLSGDVPVGAVVYGPDGRELAIGRNERELTGDPTAHAEVLALRGAAQRLGHWRLDGCTLVVTLEPCTMCAGASVLARVSTVVFGAWEPKTGAAGSLWDVLRDRRLNHRPEVYGGVLATENAAILRAFFR</sequence>
<dbReference type="HAMAP" id="MF_00972">
    <property type="entry name" value="tRNA_aden_deaminase"/>
    <property type="match status" value="1"/>
</dbReference>
<comment type="catalytic activity">
    <reaction evidence="5 6">
        <text>adenosine(34) in tRNA + H2O + H(+) = inosine(34) in tRNA + NH4(+)</text>
        <dbReference type="Rhea" id="RHEA:43168"/>
        <dbReference type="Rhea" id="RHEA-COMP:10373"/>
        <dbReference type="Rhea" id="RHEA-COMP:10374"/>
        <dbReference type="ChEBI" id="CHEBI:15377"/>
        <dbReference type="ChEBI" id="CHEBI:15378"/>
        <dbReference type="ChEBI" id="CHEBI:28938"/>
        <dbReference type="ChEBI" id="CHEBI:74411"/>
        <dbReference type="ChEBI" id="CHEBI:82852"/>
        <dbReference type="EC" id="3.5.4.33"/>
    </reaction>
</comment>
<dbReference type="InterPro" id="IPR028883">
    <property type="entry name" value="tRNA_aden_deaminase"/>
</dbReference>
<feature type="binding site" evidence="6">
    <location>
        <position position="164"/>
    </location>
    <ligand>
        <name>Zn(2+)</name>
        <dbReference type="ChEBI" id="CHEBI:29105"/>
        <note>catalytic</note>
    </ligand>
</feature>
<feature type="domain" description="CMP/dCMP-type deaminase" evidence="8">
    <location>
        <begin position="109"/>
        <end position="224"/>
    </location>
</feature>
<feature type="compositionally biased region" description="Gly residues" evidence="7">
    <location>
        <begin position="15"/>
        <end position="24"/>
    </location>
</feature>
<evidence type="ECO:0000256" key="1">
    <source>
        <dbReference type="ARBA" id="ARBA00022694"/>
    </source>
</evidence>
<dbReference type="GO" id="GO:0052717">
    <property type="term" value="F:tRNA-specific adenosine-34 deaminase activity"/>
    <property type="evidence" value="ECO:0007669"/>
    <property type="project" value="UniProtKB-UniRule"/>
</dbReference>
<dbReference type="AlphaFoldDB" id="A0A1H7DEG7"/>
<dbReference type="Pfam" id="PF00383">
    <property type="entry name" value="dCMP_cyt_deam_1"/>
    <property type="match status" value="1"/>
</dbReference>
<dbReference type="PANTHER" id="PTHR11079:SF202">
    <property type="entry name" value="TRNA-SPECIFIC ADENOSINE DEAMINASE"/>
    <property type="match status" value="1"/>
</dbReference>
<comment type="cofactor">
    <cofactor evidence="6">
        <name>Zn(2+)</name>
        <dbReference type="ChEBI" id="CHEBI:29105"/>
    </cofactor>
    <text evidence="6">Binds 1 zinc ion per subunit.</text>
</comment>
<dbReference type="GO" id="GO:0008270">
    <property type="term" value="F:zinc ion binding"/>
    <property type="evidence" value="ECO:0007669"/>
    <property type="project" value="UniProtKB-UniRule"/>
</dbReference>
<evidence type="ECO:0000259" key="8">
    <source>
        <dbReference type="PROSITE" id="PS51747"/>
    </source>
</evidence>
<evidence type="ECO:0000256" key="5">
    <source>
        <dbReference type="ARBA" id="ARBA00048045"/>
    </source>
</evidence>
<dbReference type="STRING" id="1144548.SAMN05443287_113117"/>
<dbReference type="GO" id="GO:0002100">
    <property type="term" value="P:tRNA wobble adenosine to inosine editing"/>
    <property type="evidence" value="ECO:0007669"/>
    <property type="project" value="UniProtKB-UniRule"/>
</dbReference>
<dbReference type="SUPFAM" id="SSF53927">
    <property type="entry name" value="Cytidine deaminase-like"/>
    <property type="match status" value="1"/>
</dbReference>
<proteinExistence type="inferred from homology"/>
<keyword evidence="1 6" id="KW-0819">tRNA processing</keyword>
<gene>
    <name evidence="6" type="primary">tadA</name>
    <name evidence="9" type="ORF">SAMN05443287_113117</name>
</gene>
<keyword evidence="3 6" id="KW-0378">Hydrolase</keyword>
<evidence type="ECO:0000256" key="7">
    <source>
        <dbReference type="SAM" id="MobiDB-lite"/>
    </source>
</evidence>
<feature type="binding site" evidence="6">
    <location>
        <position position="197"/>
    </location>
    <ligand>
        <name>Zn(2+)</name>
        <dbReference type="ChEBI" id="CHEBI:29105"/>
        <note>catalytic</note>
    </ligand>
</feature>
<organism evidence="9 10">
    <name type="scientific">Micromonospora phaseoli</name>
    <dbReference type="NCBI Taxonomy" id="1144548"/>
    <lineage>
        <taxon>Bacteria</taxon>
        <taxon>Bacillati</taxon>
        <taxon>Actinomycetota</taxon>
        <taxon>Actinomycetes</taxon>
        <taxon>Micromonosporales</taxon>
        <taxon>Micromonosporaceae</taxon>
        <taxon>Micromonospora</taxon>
    </lineage>
</organism>
<keyword evidence="4 6" id="KW-0862">Zinc</keyword>
<feature type="binding site" evidence="6">
    <location>
        <position position="194"/>
    </location>
    <ligand>
        <name>Zn(2+)</name>
        <dbReference type="ChEBI" id="CHEBI:29105"/>
        <note>catalytic</note>
    </ligand>
</feature>
<evidence type="ECO:0000256" key="2">
    <source>
        <dbReference type="ARBA" id="ARBA00022723"/>
    </source>
</evidence>
<keyword evidence="10" id="KW-1185">Reference proteome</keyword>
<evidence type="ECO:0000256" key="4">
    <source>
        <dbReference type="ARBA" id="ARBA00022833"/>
    </source>
</evidence>
<feature type="active site" description="Proton donor" evidence="6">
    <location>
        <position position="166"/>
    </location>
</feature>
<evidence type="ECO:0000256" key="6">
    <source>
        <dbReference type="HAMAP-Rule" id="MF_00972"/>
    </source>
</evidence>
<accession>A0A1H7DEG7</accession>
<dbReference type="InterPro" id="IPR002125">
    <property type="entry name" value="CMP_dCMP_dom"/>
</dbReference>
<protein>
    <recommendedName>
        <fullName evidence="6">tRNA-specific adenosine deaminase</fullName>
        <ecNumber evidence="6">3.5.4.33</ecNumber>
    </recommendedName>
</protein>
<dbReference type="PANTHER" id="PTHR11079">
    <property type="entry name" value="CYTOSINE DEAMINASE FAMILY MEMBER"/>
    <property type="match status" value="1"/>
</dbReference>
<reference evidence="10" key="1">
    <citation type="submission" date="2016-10" db="EMBL/GenBank/DDBJ databases">
        <authorList>
            <person name="Varghese N."/>
            <person name="Submissions S."/>
        </authorList>
    </citation>
    <scope>NUCLEOTIDE SEQUENCE [LARGE SCALE GENOMIC DNA]</scope>
    <source>
        <strain evidence="10">CGMCC 4.7038</strain>
    </source>
</reference>